<organism evidence="4 5">
    <name type="scientific">Actinacidiphila acididurans</name>
    <dbReference type="NCBI Taxonomy" id="2784346"/>
    <lineage>
        <taxon>Bacteria</taxon>
        <taxon>Bacillati</taxon>
        <taxon>Actinomycetota</taxon>
        <taxon>Actinomycetes</taxon>
        <taxon>Kitasatosporales</taxon>
        <taxon>Streptomycetaceae</taxon>
        <taxon>Actinacidiphila</taxon>
    </lineage>
</organism>
<sequence>MPASSAGSVPPAAAPYAHLPHASGTSRTSRTSRAARTHRTYRTTGLSRLRRRAVTVAALAGSAVVLAAVPAFAHVTVQPNTAPKGSYSTVNFKVPDEEDHAKTVRIEVNLPADHPIASVSLQPVPGWTAQVTTVKLATPLKTDDGTVSEAVSKITWSGGKIQPGQFQQFPVSFGPLPDNTDTLTFKTLQTYDNGDIVRWIDIPQAGQPEPDHPAPALTLTVAPASGSGSGSATGSTPTGTPAAAPASDPKAGTAANANAPIPGEGNDDTARALGVAGIVLGIAGVAFGVFAGRRRNPAGDSPSGPAGGSPGASA</sequence>
<feature type="compositionally biased region" description="Low complexity" evidence="1">
    <location>
        <begin position="1"/>
        <end position="32"/>
    </location>
</feature>
<feature type="region of interest" description="Disordered" evidence="1">
    <location>
        <begin position="203"/>
        <end position="265"/>
    </location>
</feature>
<feature type="domain" description="YncI copper-binding" evidence="3">
    <location>
        <begin position="74"/>
        <end position="219"/>
    </location>
</feature>
<feature type="transmembrane region" description="Helical" evidence="2">
    <location>
        <begin position="53"/>
        <end position="73"/>
    </location>
</feature>
<keyword evidence="2" id="KW-0472">Membrane</keyword>
<dbReference type="InterPro" id="IPR038507">
    <property type="entry name" value="YcnI-like_sf"/>
</dbReference>
<feature type="region of interest" description="Disordered" evidence="1">
    <location>
        <begin position="294"/>
        <end position="314"/>
    </location>
</feature>
<proteinExistence type="predicted"/>
<dbReference type="Pfam" id="PF07987">
    <property type="entry name" value="DUF1775"/>
    <property type="match status" value="1"/>
</dbReference>
<reference evidence="4 5" key="1">
    <citation type="submission" date="2021-01" db="EMBL/GenBank/DDBJ databases">
        <title>Streptomyces acididurans sp. nov., isolated from a peat swamp forest soil.</title>
        <authorList>
            <person name="Chantavorakit T."/>
            <person name="Duangmal K."/>
        </authorList>
    </citation>
    <scope>NUCLEOTIDE SEQUENCE [LARGE SCALE GENOMIC DNA]</scope>
    <source>
        <strain evidence="4 5">KK5PA1</strain>
    </source>
</reference>
<evidence type="ECO:0000313" key="5">
    <source>
        <dbReference type="Proteomes" id="UP000749040"/>
    </source>
</evidence>
<evidence type="ECO:0000259" key="3">
    <source>
        <dbReference type="Pfam" id="PF07987"/>
    </source>
</evidence>
<keyword evidence="2" id="KW-1133">Transmembrane helix</keyword>
<keyword evidence="5" id="KW-1185">Reference proteome</keyword>
<keyword evidence="2" id="KW-0812">Transmembrane</keyword>
<feature type="compositionally biased region" description="Gly residues" evidence="1">
    <location>
        <begin position="305"/>
        <end position="314"/>
    </location>
</feature>
<feature type="transmembrane region" description="Helical" evidence="2">
    <location>
        <begin position="272"/>
        <end position="291"/>
    </location>
</feature>
<dbReference type="CDD" id="cd08545">
    <property type="entry name" value="YcnI_like"/>
    <property type="match status" value="1"/>
</dbReference>
<evidence type="ECO:0000256" key="2">
    <source>
        <dbReference type="SAM" id="Phobius"/>
    </source>
</evidence>
<evidence type="ECO:0000313" key="4">
    <source>
        <dbReference type="EMBL" id="MBM9506022.1"/>
    </source>
</evidence>
<name>A0ABS2TSG5_9ACTN</name>
<dbReference type="Proteomes" id="UP000749040">
    <property type="component" value="Unassembled WGS sequence"/>
</dbReference>
<feature type="compositionally biased region" description="Low complexity" evidence="1">
    <location>
        <begin position="214"/>
        <end position="247"/>
    </location>
</feature>
<dbReference type="Gene3D" id="2.60.40.2230">
    <property type="entry name" value="Uncharacterised protein YcnI-like PF07987, DUF1775"/>
    <property type="match status" value="1"/>
</dbReference>
<gene>
    <name evidence="4" type="ORF">ITX44_15960</name>
</gene>
<dbReference type="EMBL" id="JADKYB010000007">
    <property type="protein sequence ID" value="MBM9506022.1"/>
    <property type="molecule type" value="Genomic_DNA"/>
</dbReference>
<dbReference type="InterPro" id="IPR012533">
    <property type="entry name" value="YcnI-copper_dom"/>
</dbReference>
<protein>
    <submittedName>
        <fullName evidence="4">YcnI family protein</fullName>
    </submittedName>
</protein>
<feature type="region of interest" description="Disordered" evidence="1">
    <location>
        <begin position="1"/>
        <end position="45"/>
    </location>
</feature>
<evidence type="ECO:0000256" key="1">
    <source>
        <dbReference type="SAM" id="MobiDB-lite"/>
    </source>
</evidence>
<comment type="caution">
    <text evidence="4">The sequence shown here is derived from an EMBL/GenBank/DDBJ whole genome shotgun (WGS) entry which is preliminary data.</text>
</comment>
<accession>A0ABS2TSG5</accession>